<proteinExistence type="predicted"/>
<keyword evidence="2" id="KW-1185">Reference proteome</keyword>
<dbReference type="EMBL" id="LYDR01000018">
    <property type="protein sequence ID" value="ODA36565.1"/>
    <property type="molecule type" value="Genomic_DNA"/>
</dbReference>
<gene>
    <name evidence="1" type="ORF">A6X21_16025</name>
</gene>
<accession>A0A1C3ETQ0</accession>
<dbReference type="Proteomes" id="UP000094828">
    <property type="component" value="Unassembled WGS sequence"/>
</dbReference>
<name>A0A1C3ETQ0_9PLAN</name>
<sequence length="90" mass="9024">FCAKSLKRFSLDEALTNTSAGSGPCETDCAAKSAALTFFALLDDAAEGLAVEARPNSRGLMESPPSCAEGTALSADVLATDAEPDGVGAV</sequence>
<organism evidence="1 2">
    <name type="scientific">Planctopirus hydrillae</name>
    <dbReference type="NCBI Taxonomy" id="1841610"/>
    <lineage>
        <taxon>Bacteria</taxon>
        <taxon>Pseudomonadati</taxon>
        <taxon>Planctomycetota</taxon>
        <taxon>Planctomycetia</taxon>
        <taxon>Planctomycetales</taxon>
        <taxon>Planctomycetaceae</taxon>
        <taxon>Planctopirus</taxon>
    </lineage>
</organism>
<dbReference type="AlphaFoldDB" id="A0A1C3ETQ0"/>
<reference evidence="1 2" key="1">
    <citation type="submission" date="2016-05" db="EMBL/GenBank/DDBJ databases">
        <title>Genomic and physiological characterization of Planctopirus sp. isolated from fresh water lake.</title>
        <authorList>
            <person name="Subhash Y."/>
            <person name="Ramana C."/>
        </authorList>
    </citation>
    <scope>NUCLEOTIDE SEQUENCE [LARGE SCALE GENOMIC DNA]</scope>
    <source>
        <strain evidence="1 2">JC280</strain>
    </source>
</reference>
<evidence type="ECO:0000313" key="1">
    <source>
        <dbReference type="EMBL" id="ODA36565.1"/>
    </source>
</evidence>
<protein>
    <submittedName>
        <fullName evidence="1">Uncharacterized protein</fullName>
    </submittedName>
</protein>
<comment type="caution">
    <text evidence="1">The sequence shown here is derived from an EMBL/GenBank/DDBJ whole genome shotgun (WGS) entry which is preliminary data.</text>
</comment>
<evidence type="ECO:0000313" key="2">
    <source>
        <dbReference type="Proteomes" id="UP000094828"/>
    </source>
</evidence>
<feature type="non-terminal residue" evidence="1">
    <location>
        <position position="1"/>
    </location>
</feature>